<dbReference type="PROSITE" id="PS00843">
    <property type="entry name" value="DALA_DALA_LIGASE_1"/>
    <property type="match status" value="1"/>
</dbReference>
<sequence>MKQRIAVICGGRSGEHEVSLVSAKSIAAALDSSRFDVQVIGIDRSGSWWMGPDVIEHLQSGRSPYGERVCFLADPAQPGIFLITHAGLRPVPIDVFFPVLHGPNGEDGTIQGLFETANVPYVGCGVLASACGMDKAVMKALFAQADLPQVPYSVVLRSQWETNREPVIEEVETKLGYPVFVKPANMGSSVGISKASDREELIDAFTEACRYDRKLVVEKGIDPREIEVSVLGNDEVTASVPGEIVPCNDFYDYDAKYIDDNSRLVIPAELDEANTDRLRKMAVQAFKAIDGSGLSRVDFLFDKQTGEIYLNEINTLPGFTSISMYPKLWAVTGISYSELLSRIIDLGVARHAEKQRNATERLPKG</sequence>
<dbReference type="HAMAP" id="MF_00047">
    <property type="entry name" value="Dala_Dala_lig"/>
    <property type="match status" value="1"/>
</dbReference>
<comment type="function">
    <text evidence="2 22">Cell wall formation.</text>
</comment>
<dbReference type="PANTHER" id="PTHR23132:SF25">
    <property type="entry name" value="D-ALANINE--D-ALANINE LIGASE A"/>
    <property type="match status" value="1"/>
</dbReference>
<keyword evidence="13 22" id="KW-0133">Cell shape</keyword>
<dbReference type="EMBL" id="WNKU01000002">
    <property type="protein sequence ID" value="MTV47943.1"/>
    <property type="molecule type" value="Genomic_DNA"/>
</dbReference>
<dbReference type="Proteomes" id="UP000430670">
    <property type="component" value="Unassembled WGS sequence"/>
</dbReference>
<feature type="binding site" evidence="24">
    <location>
        <position position="135"/>
    </location>
    <ligand>
        <name>ATP</name>
        <dbReference type="ChEBI" id="CHEBI:30616"/>
    </ligand>
</feature>
<feature type="binding site" evidence="24">
    <location>
        <begin position="311"/>
        <end position="312"/>
    </location>
    <ligand>
        <name>ATP</name>
        <dbReference type="ChEBI" id="CHEBI:30616"/>
    </ligand>
</feature>
<evidence type="ECO:0000256" key="11">
    <source>
        <dbReference type="ARBA" id="ARBA00022840"/>
    </source>
</evidence>
<evidence type="ECO:0000256" key="25">
    <source>
        <dbReference type="PIRSR" id="PIRSR039102-3"/>
    </source>
</evidence>
<dbReference type="InterPro" id="IPR000291">
    <property type="entry name" value="D-Ala_lig_Van_CS"/>
</dbReference>
<comment type="caution">
    <text evidence="28">The sequence shown here is derived from an EMBL/GenBank/DDBJ whole genome shotgun (WGS) entry which is preliminary data.</text>
</comment>
<dbReference type="Gene3D" id="3.30.1490.20">
    <property type="entry name" value="ATP-grasp fold, A domain"/>
    <property type="match status" value="1"/>
</dbReference>
<evidence type="ECO:0000256" key="19">
    <source>
        <dbReference type="ARBA" id="ARBA00068427"/>
    </source>
</evidence>
<dbReference type="Gene3D" id="3.30.470.20">
    <property type="entry name" value="ATP-grasp fold, B domain"/>
    <property type="match status" value="1"/>
</dbReference>
<comment type="cofactor">
    <cofactor evidence="25">
        <name>Mg(2+)</name>
        <dbReference type="ChEBI" id="CHEBI:18420"/>
    </cofactor>
    <cofactor evidence="25">
        <name>Mn(2+)</name>
        <dbReference type="ChEBI" id="CHEBI:29035"/>
    </cofactor>
    <text evidence="25">Binds 2 magnesium or manganese ions per subunit.</text>
</comment>
<dbReference type="InterPro" id="IPR011127">
    <property type="entry name" value="Dala_Dala_lig_N"/>
</dbReference>
<dbReference type="AlphaFoldDB" id="A0A6I3SGJ1"/>
<evidence type="ECO:0000256" key="17">
    <source>
        <dbReference type="ARBA" id="ARBA00047614"/>
    </source>
</evidence>
<feature type="domain" description="ATP-grasp" evidence="27">
    <location>
        <begin position="139"/>
        <end position="345"/>
    </location>
</feature>
<comment type="cofactor">
    <cofactor evidence="1">
        <name>Mn(2+)</name>
        <dbReference type="ChEBI" id="CHEBI:29035"/>
    </cofactor>
</comment>
<dbReference type="PIRSF" id="PIRSF039102">
    <property type="entry name" value="Ddl/VanB"/>
    <property type="match status" value="1"/>
</dbReference>
<keyword evidence="8 22" id="KW-0436">Ligase</keyword>
<feature type="binding site" evidence="24">
    <location>
        <begin position="188"/>
        <end position="189"/>
    </location>
    <ligand>
        <name>ATP</name>
        <dbReference type="ChEBI" id="CHEBI:30616"/>
    </ligand>
</feature>
<evidence type="ECO:0000256" key="13">
    <source>
        <dbReference type="ARBA" id="ARBA00022960"/>
    </source>
</evidence>
<dbReference type="NCBIfam" id="NF002528">
    <property type="entry name" value="PRK01966.1-4"/>
    <property type="match status" value="1"/>
</dbReference>
<keyword evidence="14 22" id="KW-0573">Peptidoglycan synthesis</keyword>
<dbReference type="GO" id="GO:0008360">
    <property type="term" value="P:regulation of cell shape"/>
    <property type="evidence" value="ECO:0007669"/>
    <property type="project" value="UniProtKB-KW"/>
</dbReference>
<keyword evidence="15 25" id="KW-0464">Manganese</keyword>
<proteinExistence type="inferred from homology"/>
<evidence type="ECO:0000256" key="14">
    <source>
        <dbReference type="ARBA" id="ARBA00022984"/>
    </source>
</evidence>
<dbReference type="PROSITE" id="PS00844">
    <property type="entry name" value="DALA_DALA_LIGASE_2"/>
    <property type="match status" value="1"/>
</dbReference>
<comment type="subcellular location">
    <subcellularLocation>
        <location evidence="3 22">Cytoplasm</location>
    </subcellularLocation>
</comment>
<keyword evidence="9 25" id="KW-0479">Metal-binding</keyword>
<evidence type="ECO:0000256" key="15">
    <source>
        <dbReference type="ARBA" id="ARBA00023211"/>
    </source>
</evidence>
<feature type="binding site" evidence="25">
    <location>
        <position position="314"/>
    </location>
    <ligand>
        <name>Mg(2+)</name>
        <dbReference type="ChEBI" id="CHEBI:18420"/>
        <label>2</label>
    </ligand>
</feature>
<keyword evidence="16 22" id="KW-0961">Cell wall biogenesis/degradation</keyword>
<evidence type="ECO:0000313" key="28">
    <source>
        <dbReference type="EMBL" id="MTV47943.1"/>
    </source>
</evidence>
<name>A0A6I3SGJ1_HELMO</name>
<dbReference type="GO" id="GO:0008716">
    <property type="term" value="F:D-alanine-D-alanine ligase activity"/>
    <property type="evidence" value="ECO:0007669"/>
    <property type="project" value="UniProtKB-UniRule"/>
</dbReference>
<evidence type="ECO:0000256" key="1">
    <source>
        <dbReference type="ARBA" id="ARBA00001936"/>
    </source>
</evidence>
<evidence type="ECO:0000256" key="5">
    <source>
        <dbReference type="ARBA" id="ARBA00010871"/>
    </source>
</evidence>
<dbReference type="GO" id="GO:0046872">
    <property type="term" value="F:metal ion binding"/>
    <property type="evidence" value="ECO:0007669"/>
    <property type="project" value="UniProtKB-KW"/>
</dbReference>
<keyword evidence="12 25" id="KW-0460">Magnesium</keyword>
<dbReference type="Pfam" id="PF01820">
    <property type="entry name" value="Dala_Dala_lig_N"/>
    <property type="match status" value="1"/>
</dbReference>
<keyword evidence="29" id="KW-1185">Reference proteome</keyword>
<evidence type="ECO:0000256" key="18">
    <source>
        <dbReference type="ARBA" id="ARBA00060592"/>
    </source>
</evidence>
<dbReference type="InterPro" id="IPR005905">
    <property type="entry name" value="D_ala_D_ala"/>
</dbReference>
<dbReference type="Pfam" id="PF07478">
    <property type="entry name" value="Dala_Dala_lig_C"/>
    <property type="match status" value="1"/>
</dbReference>
<evidence type="ECO:0000256" key="7">
    <source>
        <dbReference type="ARBA" id="ARBA00022490"/>
    </source>
</evidence>
<evidence type="ECO:0000256" key="21">
    <source>
        <dbReference type="ARBA" id="ARBA00077154"/>
    </source>
</evidence>
<evidence type="ECO:0000256" key="4">
    <source>
        <dbReference type="ARBA" id="ARBA00004752"/>
    </source>
</evidence>
<comment type="pathway">
    <text evidence="18">Glycan biosynthesis.</text>
</comment>
<protein>
    <recommendedName>
        <fullName evidence="19 22">D-alanine--D-alanine ligase</fullName>
        <ecNumber evidence="6 22">6.3.2.4</ecNumber>
    </recommendedName>
    <alternativeName>
        <fullName evidence="21 22">D-Ala-D-Ala ligase</fullName>
    </alternativeName>
    <alternativeName>
        <fullName evidence="20 22">D-alanylalanine synthetase</fullName>
    </alternativeName>
</protein>
<evidence type="ECO:0000256" key="24">
    <source>
        <dbReference type="PIRSR" id="PIRSR039102-2"/>
    </source>
</evidence>
<evidence type="ECO:0000256" key="22">
    <source>
        <dbReference type="HAMAP-Rule" id="MF_00047"/>
    </source>
</evidence>
<evidence type="ECO:0000259" key="27">
    <source>
        <dbReference type="PROSITE" id="PS50975"/>
    </source>
</evidence>
<evidence type="ECO:0000256" key="20">
    <source>
        <dbReference type="ARBA" id="ARBA00076288"/>
    </source>
</evidence>
<dbReference type="GO" id="GO:0005829">
    <property type="term" value="C:cytosol"/>
    <property type="evidence" value="ECO:0007669"/>
    <property type="project" value="TreeGrafter"/>
</dbReference>
<dbReference type="PANTHER" id="PTHR23132">
    <property type="entry name" value="D-ALANINE--D-ALANINE LIGASE"/>
    <property type="match status" value="1"/>
</dbReference>
<evidence type="ECO:0000256" key="3">
    <source>
        <dbReference type="ARBA" id="ARBA00004496"/>
    </source>
</evidence>
<keyword evidence="10 24" id="KW-0547">Nucleotide-binding</keyword>
<dbReference type="InterPro" id="IPR016185">
    <property type="entry name" value="PreATP-grasp_dom_sf"/>
</dbReference>
<dbReference type="RefSeq" id="WP_155475051.1">
    <property type="nucleotide sequence ID" value="NZ_WNKU01000002.1"/>
</dbReference>
<dbReference type="EC" id="6.3.2.4" evidence="6 22"/>
<dbReference type="NCBIfam" id="NF002378">
    <property type="entry name" value="PRK01372.1"/>
    <property type="match status" value="1"/>
</dbReference>
<dbReference type="GO" id="GO:0005524">
    <property type="term" value="F:ATP binding"/>
    <property type="evidence" value="ECO:0007669"/>
    <property type="project" value="UniProtKB-UniRule"/>
</dbReference>
<dbReference type="Gene3D" id="3.40.50.20">
    <property type="match status" value="1"/>
</dbReference>
<comment type="catalytic activity">
    <reaction evidence="17 22">
        <text>2 D-alanine + ATP = D-alanyl-D-alanine + ADP + phosphate + H(+)</text>
        <dbReference type="Rhea" id="RHEA:11224"/>
        <dbReference type="ChEBI" id="CHEBI:15378"/>
        <dbReference type="ChEBI" id="CHEBI:30616"/>
        <dbReference type="ChEBI" id="CHEBI:43474"/>
        <dbReference type="ChEBI" id="CHEBI:57416"/>
        <dbReference type="ChEBI" id="CHEBI:57822"/>
        <dbReference type="ChEBI" id="CHEBI:456216"/>
        <dbReference type="EC" id="6.3.2.4"/>
    </reaction>
</comment>
<feature type="active site" evidence="23">
    <location>
        <position position="323"/>
    </location>
</feature>
<feature type="binding site" evidence="25">
    <location>
        <position position="298"/>
    </location>
    <ligand>
        <name>Mg(2+)</name>
        <dbReference type="ChEBI" id="CHEBI:18420"/>
        <label>1</label>
    </ligand>
</feature>
<feature type="active site" evidence="23">
    <location>
        <position position="15"/>
    </location>
</feature>
<dbReference type="InterPro" id="IPR011095">
    <property type="entry name" value="Dala_Dala_lig_C"/>
</dbReference>
<keyword evidence="7 22" id="KW-0963">Cytoplasm</keyword>
<dbReference type="OrthoDB" id="9813261at2"/>
<keyword evidence="11 26" id="KW-0067">ATP-binding</keyword>
<feature type="active site" evidence="23">
    <location>
        <position position="188"/>
    </location>
</feature>
<evidence type="ECO:0000256" key="6">
    <source>
        <dbReference type="ARBA" id="ARBA00012216"/>
    </source>
</evidence>
<dbReference type="GO" id="GO:0071555">
    <property type="term" value="P:cell wall organization"/>
    <property type="evidence" value="ECO:0007669"/>
    <property type="project" value="UniProtKB-KW"/>
</dbReference>
<feature type="binding site" evidence="24">
    <location>
        <begin position="218"/>
        <end position="225"/>
    </location>
    <ligand>
        <name>ATP</name>
        <dbReference type="ChEBI" id="CHEBI:30616"/>
    </ligand>
</feature>
<dbReference type="UniPathway" id="UPA00219"/>
<gene>
    <name evidence="22" type="primary">ddl</name>
    <name evidence="28" type="ORF">GJ688_02965</name>
</gene>
<evidence type="ECO:0000256" key="8">
    <source>
        <dbReference type="ARBA" id="ARBA00022598"/>
    </source>
</evidence>
<dbReference type="SUPFAM" id="SSF52440">
    <property type="entry name" value="PreATP-grasp domain"/>
    <property type="match status" value="1"/>
</dbReference>
<dbReference type="SUPFAM" id="SSF56059">
    <property type="entry name" value="Glutathione synthetase ATP-binding domain-like"/>
    <property type="match status" value="1"/>
</dbReference>
<dbReference type="GO" id="GO:0009252">
    <property type="term" value="P:peptidoglycan biosynthetic process"/>
    <property type="evidence" value="ECO:0007669"/>
    <property type="project" value="UniProtKB-UniRule"/>
</dbReference>
<dbReference type="NCBIfam" id="TIGR01205">
    <property type="entry name" value="D_ala_D_alaTIGR"/>
    <property type="match status" value="1"/>
</dbReference>
<feature type="binding site" evidence="25">
    <location>
        <position position="312"/>
    </location>
    <ligand>
        <name>Mg(2+)</name>
        <dbReference type="ChEBI" id="CHEBI:18420"/>
        <label>1</label>
    </ligand>
</feature>
<dbReference type="InterPro" id="IPR011761">
    <property type="entry name" value="ATP-grasp"/>
</dbReference>
<evidence type="ECO:0000313" key="29">
    <source>
        <dbReference type="Proteomes" id="UP000430670"/>
    </source>
</evidence>
<feature type="binding site" evidence="25">
    <location>
        <position position="312"/>
    </location>
    <ligand>
        <name>Mg(2+)</name>
        <dbReference type="ChEBI" id="CHEBI:18420"/>
        <label>2</label>
    </ligand>
</feature>
<dbReference type="InterPro" id="IPR013815">
    <property type="entry name" value="ATP_grasp_subdomain_1"/>
</dbReference>
<accession>A0A6I3SGJ1</accession>
<comment type="pathway">
    <text evidence="4 22">Cell wall biogenesis; peptidoglycan biosynthesis.</text>
</comment>
<dbReference type="NCBIfam" id="NF002526">
    <property type="entry name" value="PRK01966.1-2"/>
    <property type="match status" value="1"/>
</dbReference>
<dbReference type="FunFam" id="3.30.1490.20:FF:000007">
    <property type="entry name" value="D-alanine--D-alanine ligase"/>
    <property type="match status" value="1"/>
</dbReference>
<evidence type="ECO:0000256" key="10">
    <source>
        <dbReference type="ARBA" id="ARBA00022741"/>
    </source>
</evidence>
<dbReference type="FunFam" id="3.30.470.20:FF:000008">
    <property type="entry name" value="D-alanine--D-alanine ligase"/>
    <property type="match status" value="1"/>
</dbReference>
<comment type="similarity">
    <text evidence="5 22">Belongs to the D-alanine--D-alanine ligase family.</text>
</comment>
<organism evidence="28 29">
    <name type="scientific">Heliobacterium mobile</name>
    <name type="common">Heliobacillus mobilis</name>
    <dbReference type="NCBI Taxonomy" id="28064"/>
    <lineage>
        <taxon>Bacteria</taxon>
        <taxon>Bacillati</taxon>
        <taxon>Bacillota</taxon>
        <taxon>Clostridia</taxon>
        <taxon>Eubacteriales</taxon>
        <taxon>Heliobacteriaceae</taxon>
        <taxon>Heliobacterium</taxon>
    </lineage>
</organism>
<reference evidence="28 29" key="1">
    <citation type="submission" date="2019-11" db="EMBL/GenBank/DDBJ databases">
        <title>Whole-genome sequence of a the green, strictly anaerobic photosynthetic bacterium Heliobacillus mobilis DSM 6151.</title>
        <authorList>
            <person name="Kyndt J.A."/>
            <person name="Meyer T.E."/>
        </authorList>
    </citation>
    <scope>NUCLEOTIDE SEQUENCE [LARGE SCALE GENOMIC DNA]</scope>
    <source>
        <strain evidence="28 29">DSM 6151</strain>
    </source>
</reference>
<evidence type="ECO:0000256" key="12">
    <source>
        <dbReference type="ARBA" id="ARBA00022842"/>
    </source>
</evidence>
<evidence type="ECO:0000256" key="23">
    <source>
        <dbReference type="PIRSR" id="PIRSR039102-1"/>
    </source>
</evidence>
<evidence type="ECO:0000256" key="2">
    <source>
        <dbReference type="ARBA" id="ARBA00003921"/>
    </source>
</evidence>
<evidence type="ECO:0000256" key="26">
    <source>
        <dbReference type="PROSITE-ProRule" id="PRU00409"/>
    </source>
</evidence>
<evidence type="ECO:0000256" key="9">
    <source>
        <dbReference type="ARBA" id="ARBA00022723"/>
    </source>
</evidence>
<feature type="binding site" evidence="24">
    <location>
        <begin position="180"/>
        <end position="182"/>
    </location>
    <ligand>
        <name>ATP</name>
        <dbReference type="ChEBI" id="CHEBI:30616"/>
    </ligand>
</feature>
<dbReference type="PROSITE" id="PS50975">
    <property type="entry name" value="ATP_GRASP"/>
    <property type="match status" value="1"/>
</dbReference>
<evidence type="ECO:0000256" key="16">
    <source>
        <dbReference type="ARBA" id="ARBA00023316"/>
    </source>
</evidence>